<sequence length="89" mass="9526">MSGGGGGGGGGWGCPHEVNDLCSKVANRPCDPGMKGCELYSRYVFFDAGKNTRLEQKRRQAQTATMRRQAADALQGATENPAQEEETCD</sequence>
<proteinExistence type="predicted"/>
<reference evidence="3" key="1">
    <citation type="submission" date="2024-06" db="EMBL/GenBank/DDBJ databases">
        <title>Radixoralia hellwigii gen. nov., sp nov., isolated from a root canal in the human oral cavity.</title>
        <authorList>
            <person name="Bartsch S."/>
            <person name="Wittmer A."/>
            <person name="Schulz A.-K."/>
            <person name="Neumann-Schaal M."/>
            <person name="Wolf J."/>
            <person name="Gronow S."/>
            <person name="Tennert C."/>
            <person name="Haecker G."/>
            <person name="Cieplik F."/>
            <person name="Al-Ahmad A."/>
        </authorList>
    </citation>
    <scope>NUCLEOTIDE SEQUENCE [LARGE SCALE GENOMIC DNA]</scope>
    <source>
        <strain evidence="3">Wk13</strain>
    </source>
</reference>
<gene>
    <name evidence="2" type="ORF">ABCS64_00550</name>
</gene>
<feature type="region of interest" description="Disordered" evidence="1">
    <location>
        <begin position="54"/>
        <end position="89"/>
    </location>
</feature>
<dbReference type="Proteomes" id="UP001574673">
    <property type="component" value="Unassembled WGS sequence"/>
</dbReference>
<name>A0ABV4UC58_9RHOO</name>
<accession>A0ABV4UC58</accession>
<comment type="caution">
    <text evidence="2">The sequence shown here is derived from an EMBL/GenBank/DDBJ whole genome shotgun (WGS) entry which is preliminary data.</text>
</comment>
<protein>
    <submittedName>
        <fullName evidence="2">Uncharacterized protein</fullName>
    </submittedName>
</protein>
<evidence type="ECO:0000313" key="2">
    <source>
        <dbReference type="EMBL" id="MFA9948828.1"/>
    </source>
</evidence>
<dbReference type="RefSeq" id="WP_418890001.1">
    <property type="nucleotide sequence ID" value="NZ_JBEUWX010000001.1"/>
</dbReference>
<dbReference type="EMBL" id="JBEUWX010000001">
    <property type="protein sequence ID" value="MFA9948828.1"/>
    <property type="molecule type" value="Genomic_DNA"/>
</dbReference>
<evidence type="ECO:0000313" key="3">
    <source>
        <dbReference type="Proteomes" id="UP001574673"/>
    </source>
</evidence>
<evidence type="ECO:0000256" key="1">
    <source>
        <dbReference type="SAM" id="MobiDB-lite"/>
    </source>
</evidence>
<keyword evidence="3" id="KW-1185">Reference proteome</keyword>
<organism evidence="2 3">
    <name type="scientific">Dentiradicibacter hellwigii</name>
    <dbReference type="NCBI Taxonomy" id="3149053"/>
    <lineage>
        <taxon>Bacteria</taxon>
        <taxon>Pseudomonadati</taxon>
        <taxon>Pseudomonadota</taxon>
        <taxon>Betaproteobacteria</taxon>
        <taxon>Rhodocyclales</taxon>
        <taxon>Rhodocyclaceae</taxon>
        <taxon>Dentiradicibacter</taxon>
    </lineage>
</organism>